<evidence type="ECO:0000256" key="10">
    <source>
        <dbReference type="ARBA" id="ARBA00022771"/>
    </source>
</evidence>
<evidence type="ECO:0000256" key="13">
    <source>
        <dbReference type="ARBA" id="ARBA00022927"/>
    </source>
</evidence>
<dbReference type="PANTHER" id="PTHR23350:SF0">
    <property type="entry name" value="PEROXISOME BIOGENESIS FACTOR 10"/>
    <property type="match status" value="1"/>
</dbReference>
<dbReference type="AlphaFoldDB" id="A0AAE0C171"/>
<gene>
    <name evidence="18" type="ORF">CYMTET_44551</name>
</gene>
<keyword evidence="11" id="KW-0833">Ubl conjugation pathway</keyword>
<keyword evidence="8" id="KW-0812">Transmembrane</keyword>
<keyword evidence="19" id="KW-1185">Reference proteome</keyword>
<dbReference type="EC" id="2.3.2.27" evidence="5"/>
<keyword evidence="13" id="KW-0653">Protein transport</keyword>
<comment type="pathway">
    <text evidence="3">Protein modification; protein ubiquitination.</text>
</comment>
<evidence type="ECO:0000256" key="12">
    <source>
        <dbReference type="ARBA" id="ARBA00022833"/>
    </source>
</evidence>
<evidence type="ECO:0000256" key="2">
    <source>
        <dbReference type="ARBA" id="ARBA00004585"/>
    </source>
</evidence>
<dbReference type="GO" id="GO:0005778">
    <property type="term" value="C:peroxisomal membrane"/>
    <property type="evidence" value="ECO:0007669"/>
    <property type="project" value="UniProtKB-SubCell"/>
</dbReference>
<evidence type="ECO:0000259" key="17">
    <source>
        <dbReference type="Pfam" id="PF04757"/>
    </source>
</evidence>
<evidence type="ECO:0000313" key="18">
    <source>
        <dbReference type="EMBL" id="KAK3245898.1"/>
    </source>
</evidence>
<keyword evidence="7" id="KW-0808">Transferase</keyword>
<dbReference type="GO" id="GO:0016558">
    <property type="term" value="P:protein import into peroxisome matrix"/>
    <property type="evidence" value="ECO:0007669"/>
    <property type="project" value="InterPro"/>
</dbReference>
<evidence type="ECO:0000256" key="7">
    <source>
        <dbReference type="ARBA" id="ARBA00022679"/>
    </source>
</evidence>
<organism evidence="18 19">
    <name type="scientific">Cymbomonas tetramitiformis</name>
    <dbReference type="NCBI Taxonomy" id="36881"/>
    <lineage>
        <taxon>Eukaryota</taxon>
        <taxon>Viridiplantae</taxon>
        <taxon>Chlorophyta</taxon>
        <taxon>Pyramimonadophyceae</taxon>
        <taxon>Pyramimonadales</taxon>
        <taxon>Pyramimonadaceae</taxon>
        <taxon>Cymbomonas</taxon>
    </lineage>
</organism>
<proteinExistence type="inferred from homology"/>
<sequence>MSFPNASQPDILRVAQKDAFYHQYFRDLCHEVVRKFLGPREAARNQKLVNLVAGLLYYGLSTGCGDQTLGEEYCDLVQVAGSPPLPPSPIRRTWLVALQTAAPYLLEHARLRSVRRAASSPPPLPASRAADEEPSGILGGISRARIRIRNGVDEFWRVVGNEMPRIQQCTTQSLKLHLGLFYLYGTYLSLTKGLEHGDKGQGLARRDKGQGLEHFDKRQCLECWGKGRCLEYGDKGQCLECGDHGCDLQ</sequence>
<evidence type="ECO:0000256" key="15">
    <source>
        <dbReference type="ARBA" id="ARBA00023136"/>
    </source>
</evidence>
<evidence type="ECO:0000256" key="9">
    <source>
        <dbReference type="ARBA" id="ARBA00022723"/>
    </source>
</evidence>
<evidence type="ECO:0000256" key="8">
    <source>
        <dbReference type="ARBA" id="ARBA00022692"/>
    </source>
</evidence>
<keyword evidence="10" id="KW-0863">Zinc-finger</keyword>
<dbReference type="Proteomes" id="UP001190700">
    <property type="component" value="Unassembled WGS sequence"/>
</dbReference>
<comment type="similarity">
    <text evidence="4">Belongs to the pex2/pex10/pex12 family.</text>
</comment>
<evidence type="ECO:0000256" key="14">
    <source>
        <dbReference type="ARBA" id="ARBA00022989"/>
    </source>
</evidence>
<keyword evidence="6" id="KW-0813">Transport</keyword>
<evidence type="ECO:0000256" key="6">
    <source>
        <dbReference type="ARBA" id="ARBA00022448"/>
    </source>
</evidence>
<keyword evidence="16" id="KW-0576">Peroxisome</keyword>
<protein>
    <recommendedName>
        <fullName evidence="5">RING-type E3 ubiquitin transferase</fullName>
        <ecNumber evidence="5">2.3.2.27</ecNumber>
    </recommendedName>
</protein>
<keyword evidence="14" id="KW-1133">Transmembrane helix</keyword>
<feature type="domain" description="Pex N-terminal" evidence="17">
    <location>
        <begin position="18"/>
        <end position="192"/>
    </location>
</feature>
<accession>A0AAE0C171</accession>
<dbReference type="EMBL" id="LGRX02030285">
    <property type="protein sequence ID" value="KAK3245898.1"/>
    <property type="molecule type" value="Genomic_DNA"/>
</dbReference>
<reference evidence="18 19" key="1">
    <citation type="journal article" date="2015" name="Genome Biol. Evol.">
        <title>Comparative Genomics of a Bacterivorous Green Alga Reveals Evolutionary Causalities and Consequences of Phago-Mixotrophic Mode of Nutrition.</title>
        <authorList>
            <person name="Burns J.A."/>
            <person name="Paasch A."/>
            <person name="Narechania A."/>
            <person name="Kim E."/>
        </authorList>
    </citation>
    <scope>NUCLEOTIDE SEQUENCE [LARGE SCALE GENOMIC DNA]</scope>
    <source>
        <strain evidence="18 19">PLY_AMNH</strain>
    </source>
</reference>
<dbReference type="InterPro" id="IPR006845">
    <property type="entry name" value="Pex_N"/>
</dbReference>
<evidence type="ECO:0000256" key="5">
    <source>
        <dbReference type="ARBA" id="ARBA00012483"/>
    </source>
</evidence>
<comment type="caution">
    <text evidence="18">The sequence shown here is derived from an EMBL/GenBank/DDBJ whole genome shotgun (WGS) entry which is preliminary data.</text>
</comment>
<name>A0AAE0C171_9CHLO</name>
<dbReference type="GO" id="GO:0061630">
    <property type="term" value="F:ubiquitin protein ligase activity"/>
    <property type="evidence" value="ECO:0007669"/>
    <property type="project" value="UniProtKB-EC"/>
</dbReference>
<evidence type="ECO:0000256" key="4">
    <source>
        <dbReference type="ARBA" id="ARBA00008704"/>
    </source>
</evidence>
<dbReference type="PANTHER" id="PTHR23350">
    <property type="entry name" value="PEROXISOME ASSEMBLY PROTEIN 10"/>
    <property type="match status" value="1"/>
</dbReference>
<comment type="catalytic activity">
    <reaction evidence="1">
        <text>S-ubiquitinyl-[E2 ubiquitin-conjugating enzyme]-L-cysteine + [acceptor protein]-L-lysine = [E2 ubiquitin-conjugating enzyme]-L-cysteine + N(6)-ubiquitinyl-[acceptor protein]-L-lysine.</text>
        <dbReference type="EC" id="2.3.2.27"/>
    </reaction>
</comment>
<evidence type="ECO:0000256" key="16">
    <source>
        <dbReference type="ARBA" id="ARBA00023140"/>
    </source>
</evidence>
<dbReference type="GO" id="GO:0008270">
    <property type="term" value="F:zinc ion binding"/>
    <property type="evidence" value="ECO:0007669"/>
    <property type="project" value="UniProtKB-KW"/>
</dbReference>
<evidence type="ECO:0000313" key="19">
    <source>
        <dbReference type="Proteomes" id="UP001190700"/>
    </source>
</evidence>
<evidence type="ECO:0000256" key="3">
    <source>
        <dbReference type="ARBA" id="ARBA00004906"/>
    </source>
</evidence>
<dbReference type="Pfam" id="PF04757">
    <property type="entry name" value="Pex2_Pex12"/>
    <property type="match status" value="1"/>
</dbReference>
<keyword evidence="15" id="KW-0472">Membrane</keyword>
<dbReference type="InterPro" id="IPR025654">
    <property type="entry name" value="PEX2/10"/>
</dbReference>
<evidence type="ECO:0000256" key="1">
    <source>
        <dbReference type="ARBA" id="ARBA00000900"/>
    </source>
</evidence>
<evidence type="ECO:0000256" key="11">
    <source>
        <dbReference type="ARBA" id="ARBA00022786"/>
    </source>
</evidence>
<keyword evidence="9" id="KW-0479">Metal-binding</keyword>
<keyword evidence="12" id="KW-0862">Zinc</keyword>
<comment type="subcellular location">
    <subcellularLocation>
        <location evidence="2">Peroxisome membrane</location>
        <topology evidence="2">Multi-pass membrane protein</topology>
    </subcellularLocation>
</comment>